<evidence type="ECO:0000256" key="3">
    <source>
        <dbReference type="SAM" id="Phobius"/>
    </source>
</evidence>
<reference evidence="5" key="1">
    <citation type="submission" date="2021-05" db="EMBL/GenBank/DDBJ databases">
        <authorList>
            <person name="Pietrasiak N."/>
            <person name="Ward R."/>
            <person name="Stajich J.E."/>
            <person name="Kurbessoian T."/>
        </authorList>
    </citation>
    <scope>NUCLEOTIDE SEQUENCE</scope>
    <source>
        <strain evidence="5">CPER-KK1</strain>
    </source>
</reference>
<gene>
    <name evidence="5" type="ORF">KME25_09670</name>
</gene>
<dbReference type="PROSITE" id="PS51857">
    <property type="entry name" value="CSD_2"/>
    <property type="match status" value="1"/>
</dbReference>
<dbReference type="GO" id="GO:0043488">
    <property type="term" value="P:regulation of mRNA stability"/>
    <property type="evidence" value="ECO:0007669"/>
    <property type="project" value="TreeGrafter"/>
</dbReference>
<feature type="transmembrane region" description="Helical" evidence="3">
    <location>
        <begin position="98"/>
        <end position="117"/>
    </location>
</feature>
<feature type="transmembrane region" description="Helical" evidence="3">
    <location>
        <begin position="123"/>
        <end position="140"/>
    </location>
</feature>
<dbReference type="GO" id="GO:0005737">
    <property type="term" value="C:cytoplasm"/>
    <property type="evidence" value="ECO:0007669"/>
    <property type="project" value="UniProtKB-SubCell"/>
</dbReference>
<dbReference type="EMBL" id="JAHHIF010000010">
    <property type="protein sequence ID" value="MBW4544693.1"/>
    <property type="molecule type" value="Genomic_DNA"/>
</dbReference>
<dbReference type="Pfam" id="PF00313">
    <property type="entry name" value="CSD"/>
    <property type="match status" value="1"/>
</dbReference>
<accession>A0A951U8W3</accession>
<dbReference type="Proteomes" id="UP000753908">
    <property type="component" value="Unassembled WGS sequence"/>
</dbReference>
<dbReference type="InterPro" id="IPR002059">
    <property type="entry name" value="CSP_DNA-bd"/>
</dbReference>
<dbReference type="InterPro" id="IPR019844">
    <property type="entry name" value="CSD_CS"/>
</dbReference>
<dbReference type="InterPro" id="IPR010718">
    <property type="entry name" value="DUF1294"/>
</dbReference>
<dbReference type="InterPro" id="IPR011129">
    <property type="entry name" value="CSD"/>
</dbReference>
<feature type="domain" description="CSD" evidence="4">
    <location>
        <begin position="5"/>
        <end position="70"/>
    </location>
</feature>
<evidence type="ECO:0000256" key="2">
    <source>
        <dbReference type="RuleBase" id="RU000408"/>
    </source>
</evidence>
<dbReference type="PROSITE" id="PS00352">
    <property type="entry name" value="CSD_1"/>
    <property type="match status" value="1"/>
</dbReference>
<name>A0A951U8W3_9CYAN</name>
<dbReference type="CDD" id="cd04458">
    <property type="entry name" value="CSP_CDS"/>
    <property type="match status" value="1"/>
</dbReference>
<dbReference type="InterPro" id="IPR052069">
    <property type="entry name" value="Ca-reg_mRNA-binding_domain"/>
</dbReference>
<dbReference type="GO" id="GO:0003730">
    <property type="term" value="F:mRNA 3'-UTR binding"/>
    <property type="evidence" value="ECO:0007669"/>
    <property type="project" value="TreeGrafter"/>
</dbReference>
<dbReference type="Pfam" id="PF06961">
    <property type="entry name" value="DUF1294"/>
    <property type="match status" value="1"/>
</dbReference>
<dbReference type="SMART" id="SM00357">
    <property type="entry name" value="CSP"/>
    <property type="match status" value="1"/>
</dbReference>
<keyword evidence="3" id="KW-1133">Transmembrane helix</keyword>
<sequence length="213" mass="23759">MKLGIRRGQLTKWKDDRGFGFIQPVDGSQEIFLHISELKDATRRPQVGDTIYYHAVAGQDGKLSACNAFILGARSKPTASSLNNKATSNAASTSPFPVLEVLLLSILPLVGAIHFAWTTSNPLPLILYPAMSLLTFALYADDKSRANRRAWRTPEKTLHLCELAGGWLGGFVAQRRLRHKSSKKSYQAVFWAIVTIHYIVWLIWLFLGKSTMS</sequence>
<feature type="transmembrane region" description="Helical" evidence="3">
    <location>
        <begin position="188"/>
        <end position="207"/>
    </location>
</feature>
<protein>
    <submittedName>
        <fullName evidence="5">Cold shock and DUF1294 domain-containing protein</fullName>
    </submittedName>
</protein>
<evidence type="ECO:0000256" key="1">
    <source>
        <dbReference type="ARBA" id="ARBA00022553"/>
    </source>
</evidence>
<comment type="caution">
    <text evidence="5">The sequence shown here is derived from an EMBL/GenBank/DDBJ whole genome shotgun (WGS) entry which is preliminary data.</text>
</comment>
<evidence type="ECO:0000259" key="4">
    <source>
        <dbReference type="PROSITE" id="PS51857"/>
    </source>
</evidence>
<dbReference type="AlphaFoldDB" id="A0A951U8W3"/>
<dbReference type="InterPro" id="IPR012340">
    <property type="entry name" value="NA-bd_OB-fold"/>
</dbReference>
<evidence type="ECO:0000313" key="6">
    <source>
        <dbReference type="Proteomes" id="UP000753908"/>
    </source>
</evidence>
<keyword evidence="3" id="KW-0472">Membrane</keyword>
<dbReference type="PANTHER" id="PTHR12962:SF1">
    <property type="entry name" value="COLD SHOCK DOMAIN-CONTAINING PROTEIN CG9705"/>
    <property type="match status" value="1"/>
</dbReference>
<organism evidence="5 6">
    <name type="scientific">Symplocastrum torsivum CPER-KK1</name>
    <dbReference type="NCBI Taxonomy" id="450513"/>
    <lineage>
        <taxon>Bacteria</taxon>
        <taxon>Bacillati</taxon>
        <taxon>Cyanobacteriota</taxon>
        <taxon>Cyanophyceae</taxon>
        <taxon>Oscillatoriophycideae</taxon>
        <taxon>Oscillatoriales</taxon>
        <taxon>Microcoleaceae</taxon>
        <taxon>Symplocastrum</taxon>
    </lineage>
</organism>
<dbReference type="PANTHER" id="PTHR12962">
    <property type="entry name" value="CALCIUM-REGULATED HEAT STABLE PROTEIN CRHSP-24-RELATED"/>
    <property type="match status" value="1"/>
</dbReference>
<comment type="subcellular location">
    <subcellularLocation>
        <location evidence="2">Cytoplasm</location>
    </subcellularLocation>
</comment>
<keyword evidence="1" id="KW-0597">Phosphoprotein</keyword>
<reference evidence="5" key="2">
    <citation type="journal article" date="2022" name="Microbiol. Resour. Announc.">
        <title>Metagenome Sequencing to Explore Phylogenomics of Terrestrial Cyanobacteria.</title>
        <authorList>
            <person name="Ward R.D."/>
            <person name="Stajich J.E."/>
            <person name="Johansen J.R."/>
            <person name="Huntemann M."/>
            <person name="Clum A."/>
            <person name="Foster B."/>
            <person name="Foster B."/>
            <person name="Roux S."/>
            <person name="Palaniappan K."/>
            <person name="Varghese N."/>
            <person name="Mukherjee S."/>
            <person name="Reddy T.B.K."/>
            <person name="Daum C."/>
            <person name="Copeland A."/>
            <person name="Chen I.A."/>
            <person name="Ivanova N.N."/>
            <person name="Kyrpides N.C."/>
            <person name="Shapiro N."/>
            <person name="Eloe-Fadrosh E.A."/>
            <person name="Pietrasiak N."/>
        </authorList>
    </citation>
    <scope>NUCLEOTIDE SEQUENCE</scope>
    <source>
        <strain evidence="5">CPER-KK1</strain>
    </source>
</reference>
<dbReference type="Gene3D" id="2.40.50.140">
    <property type="entry name" value="Nucleic acid-binding proteins"/>
    <property type="match status" value="1"/>
</dbReference>
<proteinExistence type="predicted"/>
<evidence type="ECO:0000313" key="5">
    <source>
        <dbReference type="EMBL" id="MBW4544693.1"/>
    </source>
</evidence>
<keyword evidence="3" id="KW-0812">Transmembrane</keyword>
<dbReference type="SUPFAM" id="SSF50249">
    <property type="entry name" value="Nucleic acid-binding proteins"/>
    <property type="match status" value="1"/>
</dbReference>